<gene>
    <name evidence="4" type="ORF">H7U32_09170</name>
</gene>
<accession>A0A938X005</accession>
<feature type="domain" description="ABC transporter" evidence="3">
    <location>
        <begin position="297"/>
        <end position="418"/>
    </location>
</feature>
<feature type="region of interest" description="Disordered" evidence="2">
    <location>
        <begin position="188"/>
        <end position="219"/>
    </location>
</feature>
<comment type="similarity">
    <text evidence="1">Belongs to the ABC transporter superfamily.</text>
</comment>
<dbReference type="InterPro" id="IPR027417">
    <property type="entry name" value="P-loop_NTPase"/>
</dbReference>
<proteinExistence type="inferred from homology"/>
<dbReference type="Proteomes" id="UP000718821">
    <property type="component" value="Unassembled WGS sequence"/>
</dbReference>
<dbReference type="RefSeq" id="WP_204469771.1">
    <property type="nucleotide sequence ID" value="NZ_JACLYU010000041.1"/>
</dbReference>
<name>A0A938X005_9BIFI</name>
<dbReference type="AlphaFoldDB" id="A0A938X005"/>
<dbReference type="InterPro" id="IPR003439">
    <property type="entry name" value="ABC_transporter-like_ATP-bd"/>
</dbReference>
<reference evidence="4" key="2">
    <citation type="journal article" date="2021" name="Sci. Rep.">
        <title>The distribution of antibiotic resistance genes in chicken gut microbiota commensals.</title>
        <authorList>
            <person name="Juricova H."/>
            <person name="Matiasovicova J."/>
            <person name="Kubasova T."/>
            <person name="Cejkova D."/>
            <person name="Rychlik I."/>
        </authorList>
    </citation>
    <scope>NUCLEOTIDE SEQUENCE</scope>
    <source>
        <strain evidence="4">An836</strain>
    </source>
</reference>
<feature type="region of interest" description="Disordered" evidence="2">
    <location>
        <begin position="1"/>
        <end position="118"/>
    </location>
</feature>
<dbReference type="PANTHER" id="PTHR24220:SF689">
    <property type="entry name" value="LIPOPROTEIN-RELEASING SYSTEM ATP-BINDING PROTEIN LOLD"/>
    <property type="match status" value="1"/>
</dbReference>
<feature type="compositionally biased region" description="Acidic residues" evidence="2">
    <location>
        <begin position="96"/>
        <end position="105"/>
    </location>
</feature>
<dbReference type="InterPro" id="IPR015854">
    <property type="entry name" value="ABC_transpr_LolD-like"/>
</dbReference>
<organism evidence="4 5">
    <name type="scientific">Bifidobacterium pullorum subsp. saeculare</name>
    <dbReference type="NCBI Taxonomy" id="78257"/>
    <lineage>
        <taxon>Bacteria</taxon>
        <taxon>Bacillati</taxon>
        <taxon>Actinomycetota</taxon>
        <taxon>Actinomycetes</taxon>
        <taxon>Bifidobacteriales</taxon>
        <taxon>Bifidobacteriaceae</taxon>
        <taxon>Bifidobacterium</taxon>
    </lineage>
</organism>
<protein>
    <submittedName>
        <fullName evidence="4">ATP-binding cassette domain-containing protein</fullName>
    </submittedName>
</protein>
<evidence type="ECO:0000256" key="1">
    <source>
        <dbReference type="ARBA" id="ARBA00005417"/>
    </source>
</evidence>
<dbReference type="Pfam" id="PF00005">
    <property type="entry name" value="ABC_tran"/>
    <property type="match status" value="1"/>
</dbReference>
<dbReference type="GO" id="GO:0005524">
    <property type="term" value="F:ATP binding"/>
    <property type="evidence" value="ECO:0007669"/>
    <property type="project" value="UniProtKB-KW"/>
</dbReference>
<dbReference type="SUPFAM" id="SSF52540">
    <property type="entry name" value="P-loop containing nucleoside triphosphate hydrolases"/>
    <property type="match status" value="1"/>
</dbReference>
<dbReference type="Gene3D" id="3.40.50.300">
    <property type="entry name" value="P-loop containing nucleotide triphosphate hydrolases"/>
    <property type="match status" value="1"/>
</dbReference>
<evidence type="ECO:0000313" key="5">
    <source>
        <dbReference type="Proteomes" id="UP000718821"/>
    </source>
</evidence>
<dbReference type="GO" id="GO:0005886">
    <property type="term" value="C:plasma membrane"/>
    <property type="evidence" value="ECO:0007669"/>
    <property type="project" value="TreeGrafter"/>
</dbReference>
<dbReference type="EMBL" id="JACLYU010000041">
    <property type="protein sequence ID" value="MBM6700454.1"/>
    <property type="molecule type" value="Genomic_DNA"/>
</dbReference>
<evidence type="ECO:0000256" key="2">
    <source>
        <dbReference type="SAM" id="MobiDB-lite"/>
    </source>
</evidence>
<dbReference type="GO" id="GO:0016887">
    <property type="term" value="F:ATP hydrolysis activity"/>
    <property type="evidence" value="ECO:0007669"/>
    <property type="project" value="InterPro"/>
</dbReference>
<keyword evidence="4" id="KW-0067">ATP-binding</keyword>
<evidence type="ECO:0000313" key="4">
    <source>
        <dbReference type="EMBL" id="MBM6700454.1"/>
    </source>
</evidence>
<dbReference type="GO" id="GO:0022857">
    <property type="term" value="F:transmembrane transporter activity"/>
    <property type="evidence" value="ECO:0007669"/>
    <property type="project" value="TreeGrafter"/>
</dbReference>
<sequence length="464" mass="47886">MTDHTTHDEDATMTDFTAENASTAQQPAAAEPAESNQPAAEPTEPATGQPDQSAPAADSDKADQPAAEPTEPDQSDQSADEAAPTPADSVHFSIVFDDEEDDDLAEAPGDAATAAADAADADATGTAAEAAGATAAPSAASVVDLGDLAADAVAAAPLPGDGGAAAPADRSAEATAENARRVNETLGLATSQHTDPLAGATQPEAGEPGETSETGAATTATGAATTLASRIDHRLKALHEDDIPIKVYPTYAFSKVTVTTRRSGRNVIDGMDMACYAGHTYAVLVEEGDEERHEAVASTLAGFTHPDSGAVMNRSANIAELEPVELRGHRIGLIPRRHALRGDLDAETNVLMAMDASNRTFLKPKPVIARELLARTGVEGATAGTKVRDLTPLDRCRVAIARAISCEAEVIIADEPLAGLDDAGREEILVLLTTLARTGNPKRCVIIVTEDAELADAADHTFRM</sequence>
<feature type="compositionally biased region" description="Low complexity" evidence="2">
    <location>
        <begin position="106"/>
        <end position="118"/>
    </location>
</feature>
<feature type="compositionally biased region" description="Low complexity" evidence="2">
    <location>
        <begin position="204"/>
        <end position="219"/>
    </location>
</feature>
<feature type="compositionally biased region" description="Basic and acidic residues" evidence="2">
    <location>
        <begin position="1"/>
        <end position="10"/>
    </location>
</feature>
<evidence type="ECO:0000259" key="3">
    <source>
        <dbReference type="Pfam" id="PF00005"/>
    </source>
</evidence>
<reference evidence="4" key="1">
    <citation type="submission" date="2020-08" db="EMBL/GenBank/DDBJ databases">
        <authorList>
            <person name="Cejkova D."/>
            <person name="Kubasova T."/>
            <person name="Jahodarova E."/>
            <person name="Rychlik I."/>
        </authorList>
    </citation>
    <scope>NUCLEOTIDE SEQUENCE</scope>
    <source>
        <strain evidence="4">An836</strain>
    </source>
</reference>
<feature type="compositionally biased region" description="Low complexity" evidence="2">
    <location>
        <begin position="18"/>
        <end position="42"/>
    </location>
</feature>
<dbReference type="PANTHER" id="PTHR24220">
    <property type="entry name" value="IMPORT ATP-BINDING PROTEIN"/>
    <property type="match status" value="1"/>
</dbReference>
<keyword evidence="4" id="KW-0547">Nucleotide-binding</keyword>
<comment type="caution">
    <text evidence="4">The sequence shown here is derived from an EMBL/GenBank/DDBJ whole genome shotgun (WGS) entry which is preliminary data.</text>
</comment>
<keyword evidence="5" id="KW-1185">Reference proteome</keyword>